<dbReference type="PANTHER" id="PTHR11439">
    <property type="entry name" value="GAG-POL-RELATED RETROTRANSPOSON"/>
    <property type="match status" value="1"/>
</dbReference>
<accession>A0A9Q3IB51</accession>
<reference evidence="1" key="1">
    <citation type="submission" date="2021-03" db="EMBL/GenBank/DDBJ databases">
        <title>Draft genome sequence of rust myrtle Austropuccinia psidii MF-1, a brazilian biotype.</title>
        <authorList>
            <person name="Quecine M.C."/>
            <person name="Pachon D.M.R."/>
            <person name="Bonatelli M.L."/>
            <person name="Correr F.H."/>
            <person name="Franceschini L.M."/>
            <person name="Leite T.F."/>
            <person name="Margarido G.R.A."/>
            <person name="Almeida C.A."/>
            <person name="Ferrarezi J.A."/>
            <person name="Labate C.A."/>
        </authorList>
    </citation>
    <scope>NUCLEOTIDE SEQUENCE</scope>
    <source>
        <strain evidence="1">MF-1</strain>
    </source>
</reference>
<dbReference type="AlphaFoldDB" id="A0A9Q3IB51"/>
<evidence type="ECO:0000313" key="2">
    <source>
        <dbReference type="Proteomes" id="UP000765509"/>
    </source>
</evidence>
<organism evidence="1 2">
    <name type="scientific">Austropuccinia psidii MF-1</name>
    <dbReference type="NCBI Taxonomy" id="1389203"/>
    <lineage>
        <taxon>Eukaryota</taxon>
        <taxon>Fungi</taxon>
        <taxon>Dikarya</taxon>
        <taxon>Basidiomycota</taxon>
        <taxon>Pucciniomycotina</taxon>
        <taxon>Pucciniomycetes</taxon>
        <taxon>Pucciniales</taxon>
        <taxon>Sphaerophragmiaceae</taxon>
        <taxon>Austropuccinia</taxon>
    </lineage>
</organism>
<sequence length="115" mass="12838">MGDCKEVSTPLVPNEHLGPAAEDEINRFKNMGVNFRSTIGSINYLSTATRPDLAHAVSSLSQYLENPVIQHWKGFLHILRYVKGSQGLGLHYFRNGKEGITGYCDADWGNCRVTR</sequence>
<protein>
    <recommendedName>
        <fullName evidence="3">Reverse transcriptase Ty1/copia-type domain-containing protein</fullName>
    </recommendedName>
</protein>
<evidence type="ECO:0000313" key="1">
    <source>
        <dbReference type="EMBL" id="MBW0536726.1"/>
    </source>
</evidence>
<dbReference type="OrthoDB" id="3799035at2759"/>
<name>A0A9Q3IB51_9BASI</name>
<gene>
    <name evidence="1" type="ORF">O181_076441</name>
</gene>
<comment type="caution">
    <text evidence="1">The sequence shown here is derived from an EMBL/GenBank/DDBJ whole genome shotgun (WGS) entry which is preliminary data.</text>
</comment>
<proteinExistence type="predicted"/>
<keyword evidence="2" id="KW-1185">Reference proteome</keyword>
<dbReference type="Proteomes" id="UP000765509">
    <property type="component" value="Unassembled WGS sequence"/>
</dbReference>
<evidence type="ECO:0008006" key="3">
    <source>
        <dbReference type="Google" id="ProtNLM"/>
    </source>
</evidence>
<dbReference type="EMBL" id="AVOT02041408">
    <property type="protein sequence ID" value="MBW0536726.1"/>
    <property type="molecule type" value="Genomic_DNA"/>
</dbReference>